<evidence type="ECO:0000259" key="3">
    <source>
        <dbReference type="PROSITE" id="PS51841"/>
    </source>
</evidence>
<feature type="compositionally biased region" description="Polar residues" evidence="1">
    <location>
        <begin position="117"/>
        <end position="132"/>
    </location>
</feature>
<dbReference type="Gene3D" id="2.60.40.1260">
    <property type="entry name" value="Lamin Tail domain"/>
    <property type="match status" value="1"/>
</dbReference>
<keyword evidence="5" id="KW-1185">Reference proteome</keyword>
<dbReference type="RefSeq" id="WP_256398410.1">
    <property type="nucleotide sequence ID" value="NZ_JANHJR010000001.1"/>
</dbReference>
<dbReference type="Pfam" id="PF00932">
    <property type="entry name" value="LTD"/>
    <property type="match status" value="1"/>
</dbReference>
<reference evidence="4 5" key="1">
    <citation type="journal article" date="2019" name="Int. J. Syst. Evol. Microbiol.">
        <title>The Global Catalogue of Microorganisms (GCM) 10K type strain sequencing project: providing services to taxonomists for standard genome sequencing and annotation.</title>
        <authorList>
            <consortium name="The Broad Institute Genomics Platform"/>
            <consortium name="The Broad Institute Genome Sequencing Center for Infectious Disease"/>
            <person name="Wu L."/>
            <person name="Ma J."/>
        </authorList>
    </citation>
    <scope>NUCLEOTIDE SEQUENCE [LARGE SCALE GENOMIC DNA]</scope>
    <source>
        <strain evidence="4 5">CGMCC 1.10390</strain>
    </source>
</reference>
<comment type="caution">
    <text evidence="4">The sequence shown here is derived from an EMBL/GenBank/DDBJ whole genome shotgun (WGS) entry which is preliminary data.</text>
</comment>
<keyword evidence="2" id="KW-0812">Transmembrane</keyword>
<keyword evidence="2" id="KW-1133">Transmembrane helix</keyword>
<gene>
    <name evidence="4" type="ORF">ACFSBL_10270</name>
</gene>
<evidence type="ECO:0000313" key="4">
    <source>
        <dbReference type="EMBL" id="MFD1646066.1"/>
    </source>
</evidence>
<name>A0ABD6DMM6_9EURY</name>
<proteinExistence type="predicted"/>
<feature type="compositionally biased region" description="Low complexity" evidence="1">
    <location>
        <begin position="135"/>
        <end position="190"/>
    </location>
</feature>
<feature type="region of interest" description="Disordered" evidence="1">
    <location>
        <begin position="99"/>
        <end position="190"/>
    </location>
</feature>
<accession>A0ABD6DMM6</accession>
<dbReference type="AlphaFoldDB" id="A0ABD6DMM6"/>
<protein>
    <submittedName>
        <fullName evidence="4">Lamin tail domain-containing protein</fullName>
    </submittedName>
</protein>
<dbReference type="InterPro" id="IPR036415">
    <property type="entry name" value="Lamin_tail_dom_sf"/>
</dbReference>
<feature type="domain" description="LTD" evidence="3">
    <location>
        <begin position="204"/>
        <end position="314"/>
    </location>
</feature>
<dbReference type="Proteomes" id="UP001597034">
    <property type="component" value="Unassembled WGS sequence"/>
</dbReference>
<evidence type="ECO:0000313" key="5">
    <source>
        <dbReference type="Proteomes" id="UP001597034"/>
    </source>
</evidence>
<feature type="transmembrane region" description="Helical" evidence="2">
    <location>
        <begin position="21"/>
        <end position="48"/>
    </location>
</feature>
<dbReference type="InterPro" id="IPR001322">
    <property type="entry name" value="Lamin_tail_dom"/>
</dbReference>
<dbReference type="PROSITE" id="PS51841">
    <property type="entry name" value="LTD"/>
    <property type="match status" value="1"/>
</dbReference>
<keyword evidence="2" id="KW-0472">Membrane</keyword>
<feature type="compositionally biased region" description="Low complexity" evidence="1">
    <location>
        <begin position="105"/>
        <end position="116"/>
    </location>
</feature>
<dbReference type="SUPFAM" id="SSF74853">
    <property type="entry name" value="Lamin A/C globular tail domain"/>
    <property type="match status" value="1"/>
</dbReference>
<feature type="transmembrane region" description="Helical" evidence="2">
    <location>
        <begin position="68"/>
        <end position="91"/>
    </location>
</feature>
<dbReference type="EMBL" id="JBHUDO010000002">
    <property type="protein sequence ID" value="MFD1646066.1"/>
    <property type="molecule type" value="Genomic_DNA"/>
</dbReference>
<organism evidence="4 5">
    <name type="scientific">Haloarchaeobius litoreus</name>
    <dbReference type="NCBI Taxonomy" id="755306"/>
    <lineage>
        <taxon>Archaea</taxon>
        <taxon>Methanobacteriati</taxon>
        <taxon>Methanobacteriota</taxon>
        <taxon>Stenosarchaea group</taxon>
        <taxon>Halobacteria</taxon>
        <taxon>Halobacteriales</taxon>
        <taxon>Halorubellaceae</taxon>
        <taxon>Haloarchaeobius</taxon>
    </lineage>
</organism>
<evidence type="ECO:0000256" key="2">
    <source>
        <dbReference type="SAM" id="Phobius"/>
    </source>
</evidence>
<evidence type="ECO:0000256" key="1">
    <source>
        <dbReference type="SAM" id="MobiDB-lite"/>
    </source>
</evidence>
<sequence>MSRLDSFSDKLNSARNSRWRFLLYLIIVFVLLPVVLFLLPFMVAGAIATNYREAAHRLSFLPGISETGGVVSGVVAFVYTFIALSVFGAVLNLGDSPETTASNQPAATTVAPAATTQSALAETDTNTPAQEETTSDPPATTATTPSTPTPTPTRTTVRTASTPTTTAVPTPSPTPTTTAVPTQTPTPTPTTTTAATTIAGGGSDDSQLSISVHEDAIGDEYDNLDDEYVTLTNTGESTLDLSMWQIKDIADHTYTIPRSVTLAPGESVTLYTGHGTDTDTELYWGRDAPVWNNNGDTVFVFDTDGELVAEHTYG</sequence>